<sequence>MKKLSYIKSNNIVLLVLIAVILSACQSKERQFKLHYPDKTGIDFKNEVHDTKQASILDYLNYYNGGGVAVGDVNNDSLPDLFFIGNLEKNGLFLNKGNLQFENITEKAGVAGNSDWNTGVVMADVNGDGWLDIYVMAVIGISGFEGHNELYINQGDGTFKEESRKYGLDFDTYSSTAAFFDYDKDGDLDMYLLNQAVHTSKSYGAASLRFNRKYESGDRLLRNDDGYFNDVSEEAGIFGGIIGYGLGLGVADFNNDGWDDVFVSNDFFENDYYYLNNGDGTFSEKLTECFGMTSRFSMGNDIADINGDGFMDLITLDMLPEDEKVLKASDGDNSMSLEKLKQKLGYHPQYSRNMMQLNNAGKSFTEVALQAGVAATDWSWAPLLADYNQDGFLDLFVGTGIERRPNDLDYIRFISNDQIQGTLENTNLMDNLALKAMPTGIIHNYIFEGTGFEFIDQSGKWIPDDTLKSTGAVFADLDNDGDPDIITNNFNAQPVIYENLNKAGNNYLKLTFDCQTKNRFGLGTKVVLYNDGKIQMRQLNVTRGYQSSVDPVVHFGLNKATVVDSLLIIWPDNTWQTLHHVEANQMLIVRPESKREPFNWKRLNPELELWFEAPDSTEIMQAKHVENAYSDFDREKLIPYMISAEGPAIAVGDVNKDNRPDFFMGAAKHDTARLFIQSEKGFEEKVLPAFVDDAVFEDVDAHFVDVDNDGDLDLFVVSAGGEFYGQMPELKDRVYLNDGYANFTRSEVAIPDYFTNGSVARFCDFDGDGDQDIFVGGRAVSYRFGAIPKSYLLVNNGTGQFSISDQPDISKAGMVTDATWCDVNNDEQPDLLVVGEWMNPRFYVNNAGEFSLVKSFIPENLAGLWRAVIPFDVDNDGETEFLLGNWGTNSKLHASKKFPLRLYFHDFDENGQTETVLAMENKEKYYPVNTKDQLDEQLGEITGRYKNYRDFAGETMPQIFGEKLLNDASLLDVTCLESGYLDKVGSEYHFVSFLPELQVAPINEFLVSDFNHDGKQDVLVAGNFLGVSPFHGRYVANSGIVLAGDGSIKRGVYCGLDYSQKEIRKLNLIDVGNESYVLAAPNNEALIWNKVKK</sequence>
<evidence type="ECO:0000313" key="3">
    <source>
        <dbReference type="EMBL" id="QIA07697.1"/>
    </source>
</evidence>
<dbReference type="InterPro" id="IPR011519">
    <property type="entry name" value="UnbV_ASPIC"/>
</dbReference>
<dbReference type="SUPFAM" id="SSF69318">
    <property type="entry name" value="Integrin alpha N-terminal domain"/>
    <property type="match status" value="2"/>
</dbReference>
<evidence type="ECO:0000256" key="1">
    <source>
        <dbReference type="ARBA" id="ARBA00022729"/>
    </source>
</evidence>
<protein>
    <submittedName>
        <fullName evidence="3">VCBS repeat-containing protein</fullName>
    </submittedName>
</protein>
<dbReference type="Proteomes" id="UP000474630">
    <property type="component" value="Chromosome"/>
</dbReference>
<keyword evidence="4" id="KW-1185">Reference proteome</keyword>
<dbReference type="PROSITE" id="PS51257">
    <property type="entry name" value="PROKAR_LIPOPROTEIN"/>
    <property type="match status" value="1"/>
</dbReference>
<dbReference type="PANTHER" id="PTHR16026">
    <property type="entry name" value="CARTILAGE ACIDIC PROTEIN 1"/>
    <property type="match status" value="1"/>
</dbReference>
<accession>A0A6C0RCA1</accession>
<dbReference type="InterPro" id="IPR013517">
    <property type="entry name" value="FG-GAP"/>
</dbReference>
<reference evidence="3 4" key="1">
    <citation type="submission" date="2020-02" db="EMBL/GenBank/DDBJ databases">
        <title>Genome sequencing for Draconibacterium sp. strain M1.</title>
        <authorList>
            <person name="Park S.-J."/>
        </authorList>
    </citation>
    <scope>NUCLEOTIDE SEQUENCE [LARGE SCALE GENOMIC DNA]</scope>
    <source>
        <strain evidence="3 4">M1</strain>
    </source>
</reference>
<dbReference type="RefSeq" id="WP_163345618.1">
    <property type="nucleotide sequence ID" value="NZ_CP048409.1"/>
</dbReference>
<evidence type="ECO:0000259" key="2">
    <source>
        <dbReference type="Pfam" id="PF07593"/>
    </source>
</evidence>
<name>A0A6C0RCA1_9BACT</name>
<gene>
    <name evidence="3" type="ORF">G0Q07_08140</name>
</gene>
<dbReference type="Pfam" id="PF13517">
    <property type="entry name" value="FG-GAP_3"/>
    <property type="match status" value="5"/>
</dbReference>
<dbReference type="Gene3D" id="2.130.10.130">
    <property type="entry name" value="Integrin alpha, N-terminal"/>
    <property type="match status" value="4"/>
</dbReference>
<organism evidence="3 4">
    <name type="scientific">Draconibacterium halophilum</name>
    <dbReference type="NCBI Taxonomy" id="2706887"/>
    <lineage>
        <taxon>Bacteria</taxon>
        <taxon>Pseudomonadati</taxon>
        <taxon>Bacteroidota</taxon>
        <taxon>Bacteroidia</taxon>
        <taxon>Marinilabiliales</taxon>
        <taxon>Prolixibacteraceae</taxon>
        <taxon>Draconibacterium</taxon>
    </lineage>
</organism>
<dbReference type="PANTHER" id="PTHR16026:SF0">
    <property type="entry name" value="CARTILAGE ACIDIC PROTEIN 1"/>
    <property type="match status" value="1"/>
</dbReference>
<feature type="domain" description="ASPIC/UnbV" evidence="2">
    <location>
        <begin position="521"/>
        <end position="587"/>
    </location>
</feature>
<evidence type="ECO:0000313" key="4">
    <source>
        <dbReference type="Proteomes" id="UP000474630"/>
    </source>
</evidence>
<dbReference type="KEGG" id="drc:G0Q07_08140"/>
<proteinExistence type="predicted"/>
<dbReference type="AlphaFoldDB" id="A0A6C0RCA1"/>
<dbReference type="InterPro" id="IPR028994">
    <property type="entry name" value="Integrin_alpha_N"/>
</dbReference>
<dbReference type="InterPro" id="IPR027039">
    <property type="entry name" value="Crtac1"/>
</dbReference>
<keyword evidence="1" id="KW-0732">Signal</keyword>
<dbReference type="Pfam" id="PF07593">
    <property type="entry name" value="UnbV_ASPIC"/>
    <property type="match status" value="1"/>
</dbReference>
<dbReference type="EMBL" id="CP048409">
    <property type="protein sequence ID" value="QIA07697.1"/>
    <property type="molecule type" value="Genomic_DNA"/>
</dbReference>